<feature type="compositionally biased region" description="Pro residues" evidence="1">
    <location>
        <begin position="15"/>
        <end position="31"/>
    </location>
</feature>
<evidence type="ECO:0000313" key="3">
    <source>
        <dbReference type="Proteomes" id="UP000677054"/>
    </source>
</evidence>
<reference evidence="2" key="1">
    <citation type="submission" date="2020-11" db="EMBL/GenBank/DDBJ databases">
        <authorList>
            <person name="Tran Van P."/>
        </authorList>
    </citation>
    <scope>NUCLEOTIDE SEQUENCE</scope>
</reference>
<accession>A0A7R9AJT6</accession>
<evidence type="ECO:0000313" key="2">
    <source>
        <dbReference type="EMBL" id="CAD7255649.1"/>
    </source>
</evidence>
<dbReference type="EMBL" id="CAJPEV010042595">
    <property type="protein sequence ID" value="CAG0910088.1"/>
    <property type="molecule type" value="Genomic_DNA"/>
</dbReference>
<keyword evidence="3" id="KW-1185">Reference proteome</keyword>
<feature type="compositionally biased region" description="Basic and acidic residues" evidence="1">
    <location>
        <begin position="1"/>
        <end position="14"/>
    </location>
</feature>
<organism evidence="2">
    <name type="scientific">Darwinula stevensoni</name>
    <dbReference type="NCBI Taxonomy" id="69355"/>
    <lineage>
        <taxon>Eukaryota</taxon>
        <taxon>Metazoa</taxon>
        <taxon>Ecdysozoa</taxon>
        <taxon>Arthropoda</taxon>
        <taxon>Crustacea</taxon>
        <taxon>Oligostraca</taxon>
        <taxon>Ostracoda</taxon>
        <taxon>Podocopa</taxon>
        <taxon>Podocopida</taxon>
        <taxon>Darwinulocopina</taxon>
        <taxon>Darwinuloidea</taxon>
        <taxon>Darwinulidae</taxon>
        <taxon>Darwinula</taxon>
    </lineage>
</organism>
<dbReference type="Proteomes" id="UP000677054">
    <property type="component" value="Unassembled WGS sequence"/>
</dbReference>
<dbReference type="AlphaFoldDB" id="A0A7R9AJT6"/>
<proteinExistence type="predicted"/>
<evidence type="ECO:0000256" key="1">
    <source>
        <dbReference type="SAM" id="MobiDB-lite"/>
    </source>
</evidence>
<protein>
    <submittedName>
        <fullName evidence="2">Uncharacterized protein</fullName>
    </submittedName>
</protein>
<name>A0A7R9AJT6_9CRUS</name>
<gene>
    <name evidence="2" type="ORF">DSTB1V02_LOCUS15394</name>
</gene>
<sequence length="103" mass="11871">MLPNNRRLEQEPRLPRVPGPPQRPGKPPPLCPLLTEPAHLPPLGGHAQRTQPPSHAPERLRLRRSCPEEDGDGEQREDRLPPHKRSVSYRRRGENFRHVILSR</sequence>
<dbReference type="EMBL" id="LR942113">
    <property type="protein sequence ID" value="CAD7255649.1"/>
    <property type="molecule type" value="Genomic_DNA"/>
</dbReference>
<feature type="region of interest" description="Disordered" evidence="1">
    <location>
        <begin position="1"/>
        <end position="103"/>
    </location>
</feature>